<dbReference type="InterPro" id="IPR001647">
    <property type="entry name" value="HTH_TetR"/>
</dbReference>
<evidence type="ECO:0000256" key="3">
    <source>
        <dbReference type="ARBA" id="ARBA00023163"/>
    </source>
</evidence>
<dbReference type="SUPFAM" id="SSF48498">
    <property type="entry name" value="Tetracyclin repressor-like, C-terminal domain"/>
    <property type="match status" value="1"/>
</dbReference>
<dbReference type="GO" id="GO:0000976">
    <property type="term" value="F:transcription cis-regulatory region binding"/>
    <property type="evidence" value="ECO:0007669"/>
    <property type="project" value="TreeGrafter"/>
</dbReference>
<dbReference type="GO" id="GO:0003700">
    <property type="term" value="F:DNA-binding transcription factor activity"/>
    <property type="evidence" value="ECO:0007669"/>
    <property type="project" value="TreeGrafter"/>
</dbReference>
<gene>
    <name evidence="8" type="ORF">G9U55_24730</name>
</gene>
<dbReference type="Proteomes" id="UP000596311">
    <property type="component" value="Chromosome"/>
</dbReference>
<dbReference type="InterPro" id="IPR050109">
    <property type="entry name" value="HTH-type_TetR-like_transc_reg"/>
</dbReference>
<feature type="region of interest" description="Disordered" evidence="5">
    <location>
        <begin position="1"/>
        <end position="20"/>
    </location>
</feature>
<dbReference type="InterPro" id="IPR036271">
    <property type="entry name" value="Tet_transcr_reg_TetR-rel_C_sf"/>
</dbReference>
<dbReference type="Pfam" id="PF00440">
    <property type="entry name" value="TetR_N"/>
    <property type="match status" value="1"/>
</dbReference>
<reference evidence="7" key="1">
    <citation type="journal article" date="2018" name="Microb. Cell Fact.">
        <title>Characterization and heterologous expression of the neoabyssomicin/abyssomicin biosynthetic gene cluster from Streptomyces koyangensis SCSIO 5802.</title>
        <authorList>
            <person name="Tu J."/>
            <person name="Li S."/>
            <person name="Chen J."/>
            <person name="Song Y."/>
            <person name="Fu S."/>
            <person name="Ju J."/>
            <person name="Li Q."/>
        </authorList>
    </citation>
    <scope>NUCLEOTIDE SEQUENCE</scope>
    <source>
        <strain evidence="7">SCSIO 5802</strain>
    </source>
</reference>
<name>A0A2P1BT30_9ACTN</name>
<feature type="compositionally biased region" description="Low complexity" evidence="5">
    <location>
        <begin position="230"/>
        <end position="250"/>
    </location>
</feature>
<evidence type="ECO:0000313" key="9">
    <source>
        <dbReference type="Proteomes" id="UP000596311"/>
    </source>
</evidence>
<dbReference type="Gene3D" id="1.10.10.60">
    <property type="entry name" value="Homeodomain-like"/>
    <property type="match status" value="1"/>
</dbReference>
<dbReference type="AlphaFoldDB" id="A0A2P1BT30"/>
<proteinExistence type="predicted"/>
<feature type="domain" description="HTH tetR-type" evidence="6">
    <location>
        <begin position="19"/>
        <end position="79"/>
    </location>
</feature>
<dbReference type="EMBL" id="MG243704">
    <property type="protein sequence ID" value="AVI57423.1"/>
    <property type="molecule type" value="Genomic_DNA"/>
</dbReference>
<evidence type="ECO:0000259" key="6">
    <source>
        <dbReference type="PROSITE" id="PS50977"/>
    </source>
</evidence>
<dbReference type="GO" id="GO:0045892">
    <property type="term" value="P:negative regulation of DNA-templated transcription"/>
    <property type="evidence" value="ECO:0007669"/>
    <property type="project" value="UniProtKB-ARBA"/>
</dbReference>
<dbReference type="Pfam" id="PF14246">
    <property type="entry name" value="TetR_C_7"/>
    <property type="match status" value="1"/>
</dbReference>
<dbReference type="InterPro" id="IPR039536">
    <property type="entry name" value="TetR_C_Proteobacteria"/>
</dbReference>
<sequence length="257" mass="27455">MSRGETHSTPDRPTGRGRIDKRRAILDAAIRVFAREGYAQAGLDAIAAEAGVAKPTIYNHFGGKETLFREAVMEATQRSSTKSLAALEGFPTSHPDDLRTELEGVATRLVACFRDENSWALQRLLYAETVRFPTVFDDWRAGGPAKVSDALAGRLARLANAGHLDISEPERAAGQFLALIADDMPMLSALGTRPIDDEALRRAVESGVETFLKAFAATESEPAEGDGAKPARPARPGSSRPGGSARQSGAKAAAKQR</sequence>
<keyword evidence="3" id="KW-0804">Transcription</keyword>
<evidence type="ECO:0000256" key="5">
    <source>
        <dbReference type="SAM" id="MobiDB-lite"/>
    </source>
</evidence>
<keyword evidence="2 4" id="KW-0238">DNA-binding</keyword>
<evidence type="ECO:0000256" key="2">
    <source>
        <dbReference type="ARBA" id="ARBA00023125"/>
    </source>
</evidence>
<dbReference type="PANTHER" id="PTHR30055:SF146">
    <property type="entry name" value="HTH-TYPE TRANSCRIPTIONAL DUAL REGULATOR CECR"/>
    <property type="match status" value="1"/>
</dbReference>
<dbReference type="InterPro" id="IPR009057">
    <property type="entry name" value="Homeodomain-like_sf"/>
</dbReference>
<dbReference type="SUPFAM" id="SSF46689">
    <property type="entry name" value="Homeodomain-like"/>
    <property type="match status" value="1"/>
</dbReference>
<evidence type="ECO:0000313" key="7">
    <source>
        <dbReference type="EMBL" id="AVI57423.1"/>
    </source>
</evidence>
<dbReference type="RefSeq" id="WP_129847672.1">
    <property type="nucleotide sequence ID" value="NZ_CP049945.1"/>
</dbReference>
<evidence type="ECO:0000256" key="4">
    <source>
        <dbReference type="PROSITE-ProRule" id="PRU00335"/>
    </source>
</evidence>
<dbReference type="Gene3D" id="1.10.357.10">
    <property type="entry name" value="Tetracycline Repressor, domain 2"/>
    <property type="match status" value="1"/>
</dbReference>
<feature type="region of interest" description="Disordered" evidence="5">
    <location>
        <begin position="215"/>
        <end position="257"/>
    </location>
</feature>
<protein>
    <submittedName>
        <fullName evidence="7">AbmC</fullName>
    </submittedName>
    <submittedName>
        <fullName evidence="8">TetR/AcrR family transcriptional regulator</fullName>
    </submittedName>
</protein>
<dbReference type="PRINTS" id="PR00455">
    <property type="entry name" value="HTHTETR"/>
</dbReference>
<dbReference type="EMBL" id="CP049945">
    <property type="protein sequence ID" value="QRF05047.1"/>
    <property type="molecule type" value="Genomic_DNA"/>
</dbReference>
<organism evidence="7">
    <name type="scientific">Streptomyces koyangensis</name>
    <dbReference type="NCBI Taxonomy" id="188770"/>
    <lineage>
        <taxon>Bacteria</taxon>
        <taxon>Bacillati</taxon>
        <taxon>Actinomycetota</taxon>
        <taxon>Actinomycetes</taxon>
        <taxon>Kitasatosporales</taxon>
        <taxon>Streptomycetaceae</taxon>
        <taxon>Streptomyces</taxon>
        <taxon>Streptomyces aurantiacus group</taxon>
    </lineage>
</organism>
<keyword evidence="1" id="KW-0805">Transcription regulation</keyword>
<accession>A0A2P1BT30</accession>
<dbReference type="PROSITE" id="PS50977">
    <property type="entry name" value="HTH_TETR_2"/>
    <property type="match status" value="1"/>
</dbReference>
<feature type="DNA-binding region" description="H-T-H motif" evidence="4">
    <location>
        <begin position="42"/>
        <end position="61"/>
    </location>
</feature>
<evidence type="ECO:0000256" key="1">
    <source>
        <dbReference type="ARBA" id="ARBA00023015"/>
    </source>
</evidence>
<evidence type="ECO:0000313" key="8">
    <source>
        <dbReference type="EMBL" id="QRF05047.1"/>
    </source>
</evidence>
<dbReference type="FunFam" id="1.10.10.60:FF:000141">
    <property type="entry name" value="TetR family transcriptional regulator"/>
    <property type="match status" value="1"/>
</dbReference>
<dbReference type="PANTHER" id="PTHR30055">
    <property type="entry name" value="HTH-TYPE TRANSCRIPTIONAL REGULATOR RUTR"/>
    <property type="match status" value="1"/>
</dbReference>
<reference evidence="8 9" key="2">
    <citation type="submission" date="2020-03" db="EMBL/GenBank/DDBJ databases">
        <title>Genome mining and metabolic profiling illuminate the polycyclic tetramate macrolactams from Streptomyces koyangensis SCSIO 5802.</title>
        <authorList>
            <person name="Ding W."/>
        </authorList>
    </citation>
    <scope>NUCLEOTIDE SEQUENCE [LARGE SCALE GENOMIC DNA]</scope>
    <source>
        <strain evidence="8 9">SCSIO 5802</strain>
    </source>
</reference>
<keyword evidence="9" id="KW-1185">Reference proteome</keyword>